<evidence type="ECO:0000256" key="1">
    <source>
        <dbReference type="SAM" id="SignalP"/>
    </source>
</evidence>
<accession>A0ABT3BY95</accession>
<dbReference type="PROSITE" id="PS51257">
    <property type="entry name" value="PROKAR_LIPOPROTEIN"/>
    <property type="match status" value="1"/>
</dbReference>
<feature type="chain" id="PRO_5047018949" description="Lipoprotein" evidence="1">
    <location>
        <begin position="21"/>
        <end position="146"/>
    </location>
</feature>
<dbReference type="RefSeq" id="WP_200978011.1">
    <property type="nucleotide sequence ID" value="NZ_JAOXMH010000001.1"/>
</dbReference>
<evidence type="ECO:0000313" key="2">
    <source>
        <dbReference type="EMBL" id="MCV4377822.1"/>
    </source>
</evidence>
<feature type="signal peptide" evidence="1">
    <location>
        <begin position="1"/>
        <end position="20"/>
    </location>
</feature>
<organism evidence="2 3">
    <name type="scientific">Pseudomonas capsici</name>
    <dbReference type="NCBI Taxonomy" id="2810614"/>
    <lineage>
        <taxon>Bacteria</taxon>
        <taxon>Pseudomonadati</taxon>
        <taxon>Pseudomonadota</taxon>
        <taxon>Gammaproteobacteria</taxon>
        <taxon>Pseudomonadales</taxon>
        <taxon>Pseudomonadaceae</taxon>
        <taxon>Pseudomonas</taxon>
    </lineage>
</organism>
<keyword evidence="1" id="KW-0732">Signal</keyword>
<evidence type="ECO:0000313" key="3">
    <source>
        <dbReference type="Proteomes" id="UP001207294"/>
    </source>
</evidence>
<protein>
    <recommendedName>
        <fullName evidence="4">Lipoprotein</fullName>
    </recommendedName>
</protein>
<gene>
    <name evidence="2" type="ORF">OH718_14575</name>
</gene>
<sequence>MFKKAMALLLLVSISGCSYLNPEREMISKLKGKDIAEAKGFLHSTMGDPVYEPTPIPSIISDTIPADSERLYQWETLVYYEDVPEQTGSYMDVNMGRPILVHTYDYKRVNHYCTVSLKADRRGIVQSAEAVGSGCTRLSKSWFFGI</sequence>
<dbReference type="EMBL" id="JAOXML010000010">
    <property type="protein sequence ID" value="MCV4377822.1"/>
    <property type="molecule type" value="Genomic_DNA"/>
</dbReference>
<name>A0ABT3BY95_9PSED</name>
<reference evidence="2 3" key="1">
    <citation type="submission" date="2022-10" db="EMBL/GenBank/DDBJ databases">
        <title>Characterization of Pseudomonas capsici strains from pepper and tomato in Georgia.</title>
        <authorList>
            <person name="Zhao M."/>
            <person name="Dutta B."/>
        </authorList>
    </citation>
    <scope>NUCLEOTIDE SEQUENCE [LARGE SCALE GENOMIC DNA]</scope>
    <source>
        <strain evidence="2 3">Pc20-5</strain>
    </source>
</reference>
<comment type="caution">
    <text evidence="2">The sequence shown here is derived from an EMBL/GenBank/DDBJ whole genome shotgun (WGS) entry which is preliminary data.</text>
</comment>
<evidence type="ECO:0008006" key="4">
    <source>
        <dbReference type="Google" id="ProtNLM"/>
    </source>
</evidence>
<proteinExistence type="predicted"/>
<keyword evidence="3" id="KW-1185">Reference proteome</keyword>
<dbReference type="Proteomes" id="UP001207294">
    <property type="component" value="Unassembled WGS sequence"/>
</dbReference>